<proteinExistence type="predicted"/>
<dbReference type="EMBL" id="JACIIG010000001">
    <property type="protein sequence ID" value="MBB4566041.1"/>
    <property type="molecule type" value="Genomic_DNA"/>
</dbReference>
<reference evidence="1 2" key="1">
    <citation type="submission" date="2020-08" db="EMBL/GenBank/DDBJ databases">
        <title>Genomic Encyclopedia of Type Strains, Phase IV (KMG-V): Genome sequencing to study the core and pangenomes of soil and plant-associated prokaryotes.</title>
        <authorList>
            <person name="Whitman W."/>
        </authorList>
    </citation>
    <scope>NUCLEOTIDE SEQUENCE [LARGE SCALE GENOMIC DNA]</scope>
    <source>
        <strain evidence="1 2">SEMIA 492</strain>
    </source>
</reference>
<accession>A0A7W7EHU2</accession>
<evidence type="ECO:0000313" key="1">
    <source>
        <dbReference type="EMBL" id="MBB4566041.1"/>
    </source>
</evidence>
<evidence type="ECO:0000313" key="2">
    <source>
        <dbReference type="Proteomes" id="UP000543836"/>
    </source>
</evidence>
<dbReference type="AlphaFoldDB" id="A0A7W7EHU2"/>
<name>A0A7W7EHU2_9HYPH</name>
<protein>
    <submittedName>
        <fullName evidence="1">Uncharacterized protein</fullName>
    </submittedName>
</protein>
<organism evidence="1 2">
    <name type="scientific">Rhizobium leucaenae</name>
    <dbReference type="NCBI Taxonomy" id="29450"/>
    <lineage>
        <taxon>Bacteria</taxon>
        <taxon>Pseudomonadati</taxon>
        <taxon>Pseudomonadota</taxon>
        <taxon>Alphaproteobacteria</taxon>
        <taxon>Hyphomicrobiales</taxon>
        <taxon>Rhizobiaceae</taxon>
        <taxon>Rhizobium/Agrobacterium group</taxon>
        <taxon>Rhizobium</taxon>
    </lineage>
</organism>
<keyword evidence="2" id="KW-1185">Reference proteome</keyword>
<dbReference type="Proteomes" id="UP000543836">
    <property type="component" value="Unassembled WGS sequence"/>
</dbReference>
<comment type="caution">
    <text evidence="1">The sequence shown here is derived from an EMBL/GenBank/DDBJ whole genome shotgun (WGS) entry which is preliminary data.</text>
</comment>
<gene>
    <name evidence="1" type="ORF">GGE60_000129</name>
</gene>
<sequence length="50" mass="5661">MQIVHHREEIVRFTEGRSGHLETDARGDLATTGAIVERGDEGTVRMPRSW</sequence>